<accession>A5G5Y7</accession>
<dbReference type="Proteomes" id="UP000006695">
    <property type="component" value="Chromosome"/>
</dbReference>
<gene>
    <name evidence="1" type="ordered locus">Gura_3033</name>
</gene>
<dbReference type="EMBL" id="CP000698">
    <property type="protein sequence ID" value="ABQ27205.1"/>
    <property type="molecule type" value="Genomic_DNA"/>
</dbReference>
<name>A5G5Y7_GEOUR</name>
<evidence type="ECO:0000313" key="1">
    <source>
        <dbReference type="EMBL" id="ABQ27205.1"/>
    </source>
</evidence>
<organism evidence="1 2">
    <name type="scientific">Geotalea uraniireducens (strain Rf4)</name>
    <name type="common">Geobacter uraniireducens</name>
    <dbReference type="NCBI Taxonomy" id="351605"/>
    <lineage>
        <taxon>Bacteria</taxon>
        <taxon>Pseudomonadati</taxon>
        <taxon>Thermodesulfobacteriota</taxon>
        <taxon>Desulfuromonadia</taxon>
        <taxon>Geobacterales</taxon>
        <taxon>Geobacteraceae</taxon>
        <taxon>Geotalea</taxon>
    </lineage>
</organism>
<evidence type="ECO:0000313" key="2">
    <source>
        <dbReference type="Proteomes" id="UP000006695"/>
    </source>
</evidence>
<protein>
    <submittedName>
        <fullName evidence="1">Uncharacterized protein</fullName>
    </submittedName>
</protein>
<proteinExistence type="predicted"/>
<sequence>MRSFIGRRPLSPQRFPIQFDPWYGILSSALFLRPSSSYVEVNSEEIRVRMGWAFRACFPRAAVALAAETHGRPLSRGVHGFAGRWLVNGSGQGILTIDLTPTQRGYVMGFPVRLRQLMVSVAEPATLAAALRGST</sequence>
<keyword evidence="2" id="KW-1185">Reference proteome</keyword>
<reference evidence="1 2" key="1">
    <citation type="submission" date="2007-05" db="EMBL/GenBank/DDBJ databases">
        <title>Complete sequence of Geobacter uraniireducens Rf4.</title>
        <authorList>
            <consortium name="US DOE Joint Genome Institute"/>
            <person name="Copeland A."/>
            <person name="Lucas S."/>
            <person name="Lapidus A."/>
            <person name="Barry K."/>
            <person name="Detter J.C."/>
            <person name="Glavina del Rio T."/>
            <person name="Hammon N."/>
            <person name="Israni S."/>
            <person name="Dalin E."/>
            <person name="Tice H."/>
            <person name="Pitluck S."/>
            <person name="Chertkov O."/>
            <person name="Brettin T."/>
            <person name="Bruce D."/>
            <person name="Han C."/>
            <person name="Schmutz J."/>
            <person name="Larimer F."/>
            <person name="Land M."/>
            <person name="Hauser L."/>
            <person name="Kyrpides N."/>
            <person name="Mikhailova N."/>
            <person name="Shelobolina E."/>
            <person name="Aklujkar M."/>
            <person name="Lovley D."/>
            <person name="Richardson P."/>
        </authorList>
    </citation>
    <scope>NUCLEOTIDE SEQUENCE [LARGE SCALE GENOMIC DNA]</scope>
    <source>
        <strain evidence="1 2">Rf4</strain>
    </source>
</reference>
<dbReference type="KEGG" id="gur:Gura_3033"/>
<dbReference type="AlphaFoldDB" id="A5G5Y7"/>
<dbReference type="HOGENOM" id="CLU_135647_0_0_7"/>